<dbReference type="NCBIfam" id="TIGR01593">
    <property type="entry name" value="holin_tox_secr"/>
    <property type="match status" value="1"/>
</dbReference>
<comment type="caution">
    <text evidence="7">The sequence shown here is derived from an EMBL/GenBank/DDBJ whole genome shotgun (WGS) entry which is preliminary data.</text>
</comment>
<comment type="subcellular location">
    <subcellularLocation>
        <location evidence="1">Membrane</location>
        <topology evidence="1">Multi-pass membrane protein</topology>
    </subcellularLocation>
</comment>
<evidence type="ECO:0000256" key="6">
    <source>
        <dbReference type="SAM" id="Phobius"/>
    </source>
</evidence>
<keyword evidence="2 6" id="KW-0812">Transmembrane</keyword>
<evidence type="ECO:0000256" key="5">
    <source>
        <dbReference type="ARBA" id="ARBA00023600"/>
    </source>
</evidence>
<reference evidence="7 8" key="1">
    <citation type="submission" date="2020-01" db="EMBL/GenBank/DDBJ databases">
        <title>Paenibacillus soybeanensis sp. nov. isolated from the nodules of soybean (Glycine max(L.) Merr).</title>
        <authorList>
            <person name="Wang H."/>
        </authorList>
    </citation>
    <scope>NUCLEOTIDE SEQUENCE [LARGE SCALE GENOMIC DNA]</scope>
    <source>
        <strain evidence="7 8">T1</strain>
    </source>
</reference>
<protein>
    <submittedName>
        <fullName evidence="7">Holin</fullName>
    </submittedName>
</protein>
<evidence type="ECO:0000256" key="4">
    <source>
        <dbReference type="ARBA" id="ARBA00023136"/>
    </source>
</evidence>
<organism evidence="7 8">
    <name type="scientific">Paenibacillus glycinis</name>
    <dbReference type="NCBI Taxonomy" id="2697035"/>
    <lineage>
        <taxon>Bacteria</taxon>
        <taxon>Bacillati</taxon>
        <taxon>Bacillota</taxon>
        <taxon>Bacilli</taxon>
        <taxon>Bacillales</taxon>
        <taxon>Paenibacillaceae</taxon>
        <taxon>Paenibacillus</taxon>
    </lineage>
</organism>
<accession>A0ABW9XNU4</accession>
<evidence type="ECO:0000313" key="7">
    <source>
        <dbReference type="EMBL" id="NBD24310.1"/>
    </source>
</evidence>
<dbReference type="Pfam" id="PF05105">
    <property type="entry name" value="Phage_holin_4_1"/>
    <property type="match status" value="1"/>
</dbReference>
<comment type="similarity">
    <text evidence="5">Belongs to the bacteriophage holin family. Cp-1 holin subfamily.</text>
</comment>
<sequence length="163" mass="17470">MNQFKEFMLIVTSTAVGGGKGTIWGSAAASVGVCITSWLGGWDKALQVLLVLMLADYVTGVLGAIRLKKLNSEVMYWGGIRKMVCLFVIGLASLLDDWLQPGVPIFRTTAIYFYGGREGLSIIENLGVIGVPLPQAIRDLLEQLGEKGEGTDAGQTTGQPKNH</sequence>
<name>A0ABW9XNU4_9BACL</name>
<evidence type="ECO:0000313" key="8">
    <source>
        <dbReference type="Proteomes" id="UP000665561"/>
    </source>
</evidence>
<evidence type="ECO:0000256" key="3">
    <source>
        <dbReference type="ARBA" id="ARBA00022989"/>
    </source>
</evidence>
<dbReference type="RefSeq" id="WP_161743105.1">
    <property type="nucleotide sequence ID" value="NZ_JAAAMV010000005.1"/>
</dbReference>
<evidence type="ECO:0000256" key="1">
    <source>
        <dbReference type="ARBA" id="ARBA00004141"/>
    </source>
</evidence>
<dbReference type="InterPro" id="IPR006480">
    <property type="entry name" value="Phage_holin_4_1"/>
</dbReference>
<gene>
    <name evidence="7" type="ORF">GT019_10550</name>
</gene>
<keyword evidence="4 6" id="KW-0472">Membrane</keyword>
<proteinExistence type="inferred from homology"/>
<evidence type="ECO:0000256" key="2">
    <source>
        <dbReference type="ARBA" id="ARBA00022692"/>
    </source>
</evidence>
<feature type="transmembrane region" description="Helical" evidence="6">
    <location>
        <begin position="21"/>
        <end position="39"/>
    </location>
</feature>
<keyword evidence="3 6" id="KW-1133">Transmembrane helix</keyword>
<feature type="transmembrane region" description="Helical" evidence="6">
    <location>
        <begin position="45"/>
        <end position="67"/>
    </location>
</feature>
<keyword evidence="8" id="KW-1185">Reference proteome</keyword>
<dbReference type="Proteomes" id="UP000665561">
    <property type="component" value="Unassembled WGS sequence"/>
</dbReference>
<dbReference type="EMBL" id="JAAAMV010000005">
    <property type="protein sequence ID" value="NBD24310.1"/>
    <property type="molecule type" value="Genomic_DNA"/>
</dbReference>